<name>A0A8X6PA59_NEPPI</name>
<sequence length="88" mass="10046">MGVARYDLRLISTHITGFNSECCVEKRLQTHNKFLLPDNVSVFNLKTKNDSALMSCDLSGLFLEKMEVILRVQDRYPQKLINGPVPHP</sequence>
<reference evidence="1" key="1">
    <citation type="submission" date="2020-08" db="EMBL/GenBank/DDBJ databases">
        <title>Multicomponent nature underlies the extraordinary mechanical properties of spider dragline silk.</title>
        <authorList>
            <person name="Kono N."/>
            <person name="Nakamura H."/>
            <person name="Mori M."/>
            <person name="Yoshida Y."/>
            <person name="Ohtoshi R."/>
            <person name="Malay A.D."/>
            <person name="Moran D.A.P."/>
            <person name="Tomita M."/>
            <person name="Numata K."/>
            <person name="Arakawa K."/>
        </authorList>
    </citation>
    <scope>NUCLEOTIDE SEQUENCE</scope>
</reference>
<keyword evidence="2" id="KW-1185">Reference proteome</keyword>
<accession>A0A8X6PA59</accession>
<protein>
    <submittedName>
        <fullName evidence="1">Uncharacterized protein</fullName>
    </submittedName>
</protein>
<organism evidence="1 2">
    <name type="scientific">Nephila pilipes</name>
    <name type="common">Giant wood spider</name>
    <name type="synonym">Nephila maculata</name>
    <dbReference type="NCBI Taxonomy" id="299642"/>
    <lineage>
        <taxon>Eukaryota</taxon>
        <taxon>Metazoa</taxon>
        <taxon>Ecdysozoa</taxon>
        <taxon>Arthropoda</taxon>
        <taxon>Chelicerata</taxon>
        <taxon>Arachnida</taxon>
        <taxon>Araneae</taxon>
        <taxon>Araneomorphae</taxon>
        <taxon>Entelegynae</taxon>
        <taxon>Araneoidea</taxon>
        <taxon>Nephilidae</taxon>
        <taxon>Nephila</taxon>
    </lineage>
</organism>
<dbReference type="AlphaFoldDB" id="A0A8X6PA59"/>
<proteinExistence type="predicted"/>
<comment type="caution">
    <text evidence="1">The sequence shown here is derived from an EMBL/GenBank/DDBJ whole genome shotgun (WGS) entry which is preliminary data.</text>
</comment>
<evidence type="ECO:0000313" key="2">
    <source>
        <dbReference type="Proteomes" id="UP000887013"/>
    </source>
</evidence>
<dbReference type="EMBL" id="BMAW01017819">
    <property type="protein sequence ID" value="GFT55710.1"/>
    <property type="molecule type" value="Genomic_DNA"/>
</dbReference>
<dbReference type="Proteomes" id="UP000887013">
    <property type="component" value="Unassembled WGS sequence"/>
</dbReference>
<gene>
    <name evidence="1" type="ORF">NPIL_184681</name>
</gene>
<evidence type="ECO:0000313" key="1">
    <source>
        <dbReference type="EMBL" id="GFT55710.1"/>
    </source>
</evidence>